<dbReference type="AlphaFoldDB" id="A0A3M9MP38"/>
<feature type="chain" id="PRO_5018338505" evidence="1">
    <location>
        <begin position="22"/>
        <end position="348"/>
    </location>
</feature>
<dbReference type="OrthoDB" id="6402335at2"/>
<dbReference type="InterPro" id="IPR032560">
    <property type="entry name" value="DUF4932"/>
</dbReference>
<reference evidence="2 3" key="1">
    <citation type="submission" date="2018-11" db="EMBL/GenBank/DDBJ databases">
        <title>Rufibacter latericius sp. nov., isolated from water in Baiyang Lake.</title>
        <authorList>
            <person name="Yang Y."/>
        </authorList>
    </citation>
    <scope>NUCLEOTIDE SEQUENCE [LARGE SCALE GENOMIC DNA]</scope>
    <source>
        <strain evidence="2 3">MCC P1</strain>
    </source>
</reference>
<keyword evidence="1" id="KW-0732">Signal</keyword>
<dbReference type="EMBL" id="RJJE01000017">
    <property type="protein sequence ID" value="RNI27300.1"/>
    <property type="molecule type" value="Genomic_DNA"/>
</dbReference>
<proteinExistence type="predicted"/>
<name>A0A3M9MP38_9BACT</name>
<sequence>MRIKSFLFGLFFMVASNALHAKNGLTVEIDHRMEALSIFYTLATADTFDIKPTPSTYYKDLQEYFAPFKDHRSLNWYRNLKSWDGYDIASLGLFLSDRHPLKVKVQPEGHYIVSSPVDTFLYHFNNFYKECKVGEFIRRHGDLYRSICESAKGTIDTSGILGDIQAFYGKTSPGEFAVYLDLLNNMGNNAIPSDSKKFKGKRMFRLAYLNDKAKSLTNDDAVAFTPQLNIITQEISHLFLQSFIPSYRQELFTIRNLFLTTSKGETLKESQWENEADELIVRVCTAKILEQKFGKEKGSKEIENQSRHFRLAKPMYAFFDTYTSNRNEFKTFADFYPNLLRYLEGYNE</sequence>
<organism evidence="2 3">
    <name type="scientific">Rufibacter immobilis</name>
    <dbReference type="NCBI Taxonomy" id="1348778"/>
    <lineage>
        <taxon>Bacteria</taxon>
        <taxon>Pseudomonadati</taxon>
        <taxon>Bacteroidota</taxon>
        <taxon>Cytophagia</taxon>
        <taxon>Cytophagales</taxon>
        <taxon>Hymenobacteraceae</taxon>
        <taxon>Rufibacter</taxon>
    </lineage>
</organism>
<feature type="signal peptide" evidence="1">
    <location>
        <begin position="1"/>
        <end position="21"/>
    </location>
</feature>
<evidence type="ECO:0000313" key="3">
    <source>
        <dbReference type="Proteomes" id="UP000271010"/>
    </source>
</evidence>
<evidence type="ECO:0000256" key="1">
    <source>
        <dbReference type="SAM" id="SignalP"/>
    </source>
</evidence>
<evidence type="ECO:0000313" key="2">
    <source>
        <dbReference type="EMBL" id="RNI27300.1"/>
    </source>
</evidence>
<keyword evidence="3" id="KW-1185">Reference proteome</keyword>
<dbReference type="Proteomes" id="UP000271010">
    <property type="component" value="Unassembled WGS sequence"/>
</dbReference>
<comment type="caution">
    <text evidence="2">The sequence shown here is derived from an EMBL/GenBank/DDBJ whole genome shotgun (WGS) entry which is preliminary data.</text>
</comment>
<dbReference type="Pfam" id="PF16286">
    <property type="entry name" value="DUF4932"/>
    <property type="match status" value="1"/>
</dbReference>
<protein>
    <submittedName>
        <fullName evidence="2">DUF4932 domain-containing protein</fullName>
    </submittedName>
</protein>
<gene>
    <name evidence="2" type="ORF">EFA69_14220</name>
</gene>
<accession>A0A3M9MP38</accession>